<evidence type="ECO:0000256" key="5">
    <source>
        <dbReference type="ARBA" id="ARBA00022842"/>
    </source>
</evidence>
<organism evidence="8 9">
    <name type="scientific">Leeia speluncae</name>
    <dbReference type="NCBI Taxonomy" id="2884804"/>
    <lineage>
        <taxon>Bacteria</taxon>
        <taxon>Pseudomonadati</taxon>
        <taxon>Pseudomonadota</taxon>
        <taxon>Betaproteobacteria</taxon>
        <taxon>Neisseriales</taxon>
        <taxon>Leeiaceae</taxon>
        <taxon>Leeia</taxon>
    </lineage>
</organism>
<protein>
    <recommendedName>
        <fullName evidence="2">NAD(+) diphosphatase</fullName>
        <ecNumber evidence="2">3.6.1.22</ecNumber>
    </recommendedName>
</protein>
<dbReference type="PROSITE" id="PS00893">
    <property type="entry name" value="NUDIX_BOX"/>
    <property type="match status" value="1"/>
</dbReference>
<keyword evidence="5" id="KW-0460">Magnesium</keyword>
<dbReference type="RefSeq" id="WP_227179957.1">
    <property type="nucleotide sequence ID" value="NZ_JAJBZT010000003.1"/>
</dbReference>
<evidence type="ECO:0000313" key="9">
    <source>
        <dbReference type="Proteomes" id="UP001165395"/>
    </source>
</evidence>
<evidence type="ECO:0000259" key="7">
    <source>
        <dbReference type="PROSITE" id="PS51462"/>
    </source>
</evidence>
<dbReference type="InterPro" id="IPR020084">
    <property type="entry name" value="NUDIX_hydrolase_CS"/>
</dbReference>
<dbReference type="SUPFAM" id="SSF55811">
    <property type="entry name" value="Nudix"/>
    <property type="match status" value="2"/>
</dbReference>
<proteinExistence type="predicted"/>
<dbReference type="PROSITE" id="PS51462">
    <property type="entry name" value="NUDIX"/>
    <property type="match status" value="1"/>
</dbReference>
<name>A0ABS8D5N5_9NEIS</name>
<dbReference type="EMBL" id="JAJBZT010000003">
    <property type="protein sequence ID" value="MCB6183313.1"/>
    <property type="molecule type" value="Genomic_DNA"/>
</dbReference>
<dbReference type="CDD" id="cd03429">
    <property type="entry name" value="NUDIX_NADH_pyrophosphatase_Nudt13"/>
    <property type="match status" value="1"/>
</dbReference>
<dbReference type="InterPro" id="IPR015375">
    <property type="entry name" value="NADH_PPase-like_N"/>
</dbReference>
<dbReference type="Pfam" id="PF00293">
    <property type="entry name" value="NUDIX"/>
    <property type="match status" value="1"/>
</dbReference>
<gene>
    <name evidence="8" type="primary">nudC</name>
    <name evidence="8" type="ORF">LIN78_07120</name>
</gene>
<sequence>MLPFAFEPTLTPSAPSTEAPLLFGFYENELCYVDAHMLSLPNNQSYFDLVHHYIGDLAGQHCYAVDLTEKQETAGRWLGLRAAFAEIEEHFVWIAARALQILEWDRSNRFCGRCGTSTTIKLGERARVCPSCGQLAYPRISPAMMVLIKKDKQLLLARGPHFPPGVYSALAGFVEPGESIEQTIHREAMEEVGIKIKNLRYFNSQCWPFPHSLMLAFVADYDSGEITPDDNEIEDARWFSLDELPTQPFKYSIANKLINGLVDELTREG</sequence>
<keyword evidence="6" id="KW-0520">NAD</keyword>
<dbReference type="NCBIfam" id="NF001299">
    <property type="entry name" value="PRK00241.1"/>
    <property type="match status" value="1"/>
</dbReference>
<dbReference type="PANTHER" id="PTHR11383">
    <property type="entry name" value="NUCLEOSIDE DIPHOSPHATE-LINKED MOIETY X MOTIF 13"/>
    <property type="match status" value="1"/>
</dbReference>
<dbReference type="EC" id="3.6.1.22" evidence="2"/>
<dbReference type="Pfam" id="PF09296">
    <property type="entry name" value="NUDIX-like"/>
    <property type="match status" value="1"/>
</dbReference>
<dbReference type="InterPro" id="IPR015376">
    <property type="entry name" value="Znr_NADH_PPase"/>
</dbReference>
<dbReference type="Gene3D" id="3.90.79.20">
    <property type="match status" value="1"/>
</dbReference>
<dbReference type="Pfam" id="PF09297">
    <property type="entry name" value="Zn_ribbon_NUD"/>
    <property type="match status" value="1"/>
</dbReference>
<comment type="caution">
    <text evidence="8">The sequence shown here is derived from an EMBL/GenBank/DDBJ whole genome shotgun (WGS) entry which is preliminary data.</text>
</comment>
<dbReference type="Gene3D" id="3.90.79.10">
    <property type="entry name" value="Nucleoside Triphosphate Pyrophosphohydrolase"/>
    <property type="match status" value="1"/>
</dbReference>
<dbReference type="Proteomes" id="UP001165395">
    <property type="component" value="Unassembled WGS sequence"/>
</dbReference>
<dbReference type="InterPro" id="IPR049734">
    <property type="entry name" value="NudC-like_C"/>
</dbReference>
<reference evidence="8" key="1">
    <citation type="submission" date="2021-10" db="EMBL/GenBank/DDBJ databases">
        <title>The complete genome sequence of Leeia sp. TBRC 13508.</title>
        <authorList>
            <person name="Charoenyingcharoen P."/>
            <person name="Yukphan P."/>
        </authorList>
    </citation>
    <scope>NUCLEOTIDE SEQUENCE</scope>
    <source>
        <strain evidence="8">TBRC 13508</strain>
    </source>
</reference>
<feature type="domain" description="Nudix hydrolase" evidence="7">
    <location>
        <begin position="138"/>
        <end position="261"/>
    </location>
</feature>
<accession>A0ABS8D5N5</accession>
<evidence type="ECO:0000313" key="8">
    <source>
        <dbReference type="EMBL" id="MCB6183313.1"/>
    </source>
</evidence>
<evidence type="ECO:0000256" key="4">
    <source>
        <dbReference type="ARBA" id="ARBA00022801"/>
    </source>
</evidence>
<evidence type="ECO:0000256" key="3">
    <source>
        <dbReference type="ARBA" id="ARBA00022723"/>
    </source>
</evidence>
<dbReference type="InterPro" id="IPR015797">
    <property type="entry name" value="NUDIX_hydrolase-like_dom_sf"/>
</dbReference>
<dbReference type="InterPro" id="IPR000086">
    <property type="entry name" value="NUDIX_hydrolase_dom"/>
</dbReference>
<keyword evidence="4 8" id="KW-0378">Hydrolase</keyword>
<evidence type="ECO:0000256" key="1">
    <source>
        <dbReference type="ARBA" id="ARBA00001946"/>
    </source>
</evidence>
<evidence type="ECO:0000256" key="2">
    <source>
        <dbReference type="ARBA" id="ARBA00012381"/>
    </source>
</evidence>
<keyword evidence="9" id="KW-1185">Reference proteome</keyword>
<dbReference type="GO" id="GO:0016787">
    <property type="term" value="F:hydrolase activity"/>
    <property type="evidence" value="ECO:0007669"/>
    <property type="project" value="UniProtKB-KW"/>
</dbReference>
<evidence type="ECO:0000256" key="6">
    <source>
        <dbReference type="ARBA" id="ARBA00023027"/>
    </source>
</evidence>
<comment type="cofactor">
    <cofactor evidence="1">
        <name>Mg(2+)</name>
        <dbReference type="ChEBI" id="CHEBI:18420"/>
    </cofactor>
</comment>
<dbReference type="PANTHER" id="PTHR11383:SF3">
    <property type="entry name" value="NAD(P)H PYROPHOSPHATASE NUDT13, MITOCHONDRIAL"/>
    <property type="match status" value="1"/>
</dbReference>
<keyword evidence="3" id="KW-0479">Metal-binding</keyword>